<reference evidence="1 2" key="1">
    <citation type="submission" date="2021-01" db="EMBL/GenBank/DDBJ databases">
        <title>Whole genome shotgun sequence of Plantactinospora mayteni NBRC 109088.</title>
        <authorList>
            <person name="Komaki H."/>
            <person name="Tamura T."/>
        </authorList>
    </citation>
    <scope>NUCLEOTIDE SEQUENCE [LARGE SCALE GENOMIC DNA]</scope>
    <source>
        <strain evidence="1 2">NBRC 109088</strain>
    </source>
</reference>
<comment type="caution">
    <text evidence="1">The sequence shown here is derived from an EMBL/GenBank/DDBJ whole genome shotgun (WGS) entry which is preliminary data.</text>
</comment>
<evidence type="ECO:0000313" key="2">
    <source>
        <dbReference type="Proteomes" id="UP000621500"/>
    </source>
</evidence>
<name>A0ABQ4F2X4_9ACTN</name>
<keyword evidence="2" id="KW-1185">Reference proteome</keyword>
<protein>
    <submittedName>
        <fullName evidence="1">Uncharacterized protein</fullName>
    </submittedName>
</protein>
<evidence type="ECO:0000313" key="1">
    <source>
        <dbReference type="EMBL" id="GIH01217.1"/>
    </source>
</evidence>
<gene>
    <name evidence="1" type="ORF">Pma05_77890</name>
</gene>
<dbReference type="RefSeq" id="WP_239314057.1">
    <property type="nucleotide sequence ID" value="NZ_BAAAZQ010000037.1"/>
</dbReference>
<organism evidence="1 2">
    <name type="scientific">Plantactinospora mayteni</name>
    <dbReference type="NCBI Taxonomy" id="566021"/>
    <lineage>
        <taxon>Bacteria</taxon>
        <taxon>Bacillati</taxon>
        <taxon>Actinomycetota</taxon>
        <taxon>Actinomycetes</taxon>
        <taxon>Micromonosporales</taxon>
        <taxon>Micromonosporaceae</taxon>
        <taxon>Plantactinospora</taxon>
    </lineage>
</organism>
<dbReference type="EMBL" id="BONX01000066">
    <property type="protein sequence ID" value="GIH01217.1"/>
    <property type="molecule type" value="Genomic_DNA"/>
</dbReference>
<accession>A0ABQ4F2X4</accession>
<proteinExistence type="predicted"/>
<dbReference type="Proteomes" id="UP000621500">
    <property type="component" value="Unassembled WGS sequence"/>
</dbReference>
<sequence length="98" mass="10461">MIAYDIAAGLPSIDRLRQRCKALAVLERIIDGGEAYNAHTSSWGADEAALMSNGSGDEWAVVFTADGAFIRSSIMSRRCRPTATRTTGASIKRRGGGK</sequence>